<keyword evidence="4" id="KW-1185">Reference proteome</keyword>
<feature type="domain" description="BON" evidence="2">
    <location>
        <begin position="57"/>
        <end position="124"/>
    </location>
</feature>
<dbReference type="PROSITE" id="PS51257">
    <property type="entry name" value="PROKAR_LIPOPROTEIN"/>
    <property type="match status" value="1"/>
</dbReference>
<evidence type="ECO:0000256" key="1">
    <source>
        <dbReference type="SAM" id="SignalP"/>
    </source>
</evidence>
<proteinExistence type="predicted"/>
<dbReference type="EMBL" id="WTVP01000059">
    <property type="protein sequence ID" value="NMG17098.1"/>
    <property type="molecule type" value="Genomic_DNA"/>
</dbReference>
<dbReference type="Pfam" id="PF04972">
    <property type="entry name" value="BON"/>
    <property type="match status" value="1"/>
</dbReference>
<sequence length="126" mass="12716">MKRRFSILVACVGLAALAGCNDRPAEPGTATGAATGTSADTMEKLETNANRAGQAVDDAVLTTKVKTALLAEEGLDAGAISVSSEKGVVTLRGNIPANQITRADAVARKVEGVQEVINALAAPPSS</sequence>
<dbReference type="PANTHER" id="PTHR34606:SF15">
    <property type="entry name" value="BON DOMAIN-CONTAINING PROTEIN"/>
    <property type="match status" value="1"/>
</dbReference>
<protein>
    <submittedName>
        <fullName evidence="3">BON domain-containing protein</fullName>
    </submittedName>
</protein>
<dbReference type="InterPro" id="IPR007055">
    <property type="entry name" value="BON_dom"/>
</dbReference>
<evidence type="ECO:0000313" key="4">
    <source>
        <dbReference type="Proteomes" id="UP000633943"/>
    </source>
</evidence>
<dbReference type="PROSITE" id="PS50914">
    <property type="entry name" value="BON"/>
    <property type="match status" value="1"/>
</dbReference>
<dbReference type="RefSeq" id="WP_169203643.1">
    <property type="nucleotide sequence ID" value="NZ_CP059467.1"/>
</dbReference>
<organism evidence="3 4">
    <name type="scientific">Aromatoleum bremense</name>
    <dbReference type="NCBI Taxonomy" id="76115"/>
    <lineage>
        <taxon>Bacteria</taxon>
        <taxon>Pseudomonadati</taxon>
        <taxon>Pseudomonadota</taxon>
        <taxon>Betaproteobacteria</taxon>
        <taxon>Rhodocyclales</taxon>
        <taxon>Rhodocyclaceae</taxon>
        <taxon>Aromatoleum</taxon>
    </lineage>
</organism>
<dbReference type="Gene3D" id="3.30.1340.30">
    <property type="match status" value="1"/>
</dbReference>
<evidence type="ECO:0000259" key="2">
    <source>
        <dbReference type="PROSITE" id="PS50914"/>
    </source>
</evidence>
<evidence type="ECO:0000313" key="3">
    <source>
        <dbReference type="EMBL" id="NMG17098.1"/>
    </source>
</evidence>
<accession>A0ABX1NYI5</accession>
<comment type="caution">
    <text evidence="3">The sequence shown here is derived from an EMBL/GenBank/DDBJ whole genome shotgun (WGS) entry which is preliminary data.</text>
</comment>
<name>A0ABX1NYI5_9RHOO</name>
<feature type="chain" id="PRO_5046011030" evidence="1">
    <location>
        <begin position="19"/>
        <end position="126"/>
    </location>
</feature>
<reference evidence="3 4" key="1">
    <citation type="submission" date="2019-12" db="EMBL/GenBank/DDBJ databases">
        <title>Comparative genomics gives insights into the taxonomy of the Azoarcus-Aromatoleum group and reveals separate origins of nif in the plant-associated Azoarcus and non-plant-associated Aromatoleum sub-groups.</title>
        <authorList>
            <person name="Lafos M."/>
            <person name="Maluk M."/>
            <person name="Batista M."/>
            <person name="Junghare M."/>
            <person name="Carmona M."/>
            <person name="Faoro H."/>
            <person name="Cruz L.M."/>
            <person name="Battistoni F."/>
            <person name="De Souza E."/>
            <person name="Pedrosa F."/>
            <person name="Chen W.-M."/>
            <person name="Poole P.S."/>
            <person name="Dixon R.A."/>
            <person name="James E.K."/>
        </authorList>
    </citation>
    <scope>NUCLEOTIDE SEQUENCE [LARGE SCALE GENOMIC DNA]</scope>
    <source>
        <strain evidence="3 4">PbN1</strain>
    </source>
</reference>
<gene>
    <name evidence="3" type="ORF">GPA24_16465</name>
</gene>
<dbReference type="PANTHER" id="PTHR34606">
    <property type="entry name" value="BON DOMAIN-CONTAINING PROTEIN"/>
    <property type="match status" value="1"/>
</dbReference>
<dbReference type="InterPro" id="IPR051686">
    <property type="entry name" value="Lipoprotein_DolP"/>
</dbReference>
<feature type="signal peptide" evidence="1">
    <location>
        <begin position="1"/>
        <end position="18"/>
    </location>
</feature>
<keyword evidence="1" id="KW-0732">Signal</keyword>
<dbReference type="Proteomes" id="UP000633943">
    <property type="component" value="Unassembled WGS sequence"/>
</dbReference>